<reference evidence="1" key="1">
    <citation type="submission" date="2023-10" db="EMBL/GenBank/DDBJ databases">
        <authorList>
            <person name="Rodriguez Cubillos JULIANA M."/>
            <person name="De Vega J."/>
        </authorList>
    </citation>
    <scope>NUCLEOTIDE SEQUENCE</scope>
</reference>
<protein>
    <submittedName>
        <fullName evidence="1">Uncharacterized protein</fullName>
    </submittedName>
</protein>
<dbReference type="EMBL" id="CASHSV030000141">
    <property type="protein sequence ID" value="CAJ2651516.1"/>
    <property type="molecule type" value="Genomic_DNA"/>
</dbReference>
<name>A0ACB0K4S6_TRIPR</name>
<comment type="caution">
    <text evidence="1">The sequence shown here is derived from an EMBL/GenBank/DDBJ whole genome shotgun (WGS) entry which is preliminary data.</text>
</comment>
<sequence>MANVDFLENSITTPTSNTLKLFGITIQEEACLINQSLPLISSQSESSEPLNERKLYECQYCCREFANSQALGGHQNAHKKERQLLKRAQMQAARRFVPSHFHNTFMSQPLPQHHFLAGGVPSQVPSSSWLYTTHATGSGAFLAPVAAFDGSTHYHSSKFHGFNGGDCSEQGFGLNLHLGL</sequence>
<evidence type="ECO:0000313" key="2">
    <source>
        <dbReference type="Proteomes" id="UP001177021"/>
    </source>
</evidence>
<proteinExistence type="predicted"/>
<organism evidence="1 2">
    <name type="scientific">Trifolium pratense</name>
    <name type="common">Red clover</name>
    <dbReference type="NCBI Taxonomy" id="57577"/>
    <lineage>
        <taxon>Eukaryota</taxon>
        <taxon>Viridiplantae</taxon>
        <taxon>Streptophyta</taxon>
        <taxon>Embryophyta</taxon>
        <taxon>Tracheophyta</taxon>
        <taxon>Spermatophyta</taxon>
        <taxon>Magnoliopsida</taxon>
        <taxon>eudicotyledons</taxon>
        <taxon>Gunneridae</taxon>
        <taxon>Pentapetalae</taxon>
        <taxon>rosids</taxon>
        <taxon>fabids</taxon>
        <taxon>Fabales</taxon>
        <taxon>Fabaceae</taxon>
        <taxon>Papilionoideae</taxon>
        <taxon>50 kb inversion clade</taxon>
        <taxon>NPAAA clade</taxon>
        <taxon>Hologalegina</taxon>
        <taxon>IRL clade</taxon>
        <taxon>Trifolieae</taxon>
        <taxon>Trifolium</taxon>
    </lineage>
</organism>
<dbReference type="Proteomes" id="UP001177021">
    <property type="component" value="Unassembled WGS sequence"/>
</dbReference>
<keyword evidence="2" id="KW-1185">Reference proteome</keyword>
<evidence type="ECO:0000313" key="1">
    <source>
        <dbReference type="EMBL" id="CAJ2651516.1"/>
    </source>
</evidence>
<gene>
    <name evidence="1" type="ORF">MILVUS5_LOCUS19145</name>
</gene>
<accession>A0ACB0K4S6</accession>